<dbReference type="Proteomes" id="UP000698335">
    <property type="component" value="Unassembled WGS sequence"/>
</dbReference>
<dbReference type="CDD" id="cd03392">
    <property type="entry name" value="PAP2_like_2"/>
    <property type="match status" value="1"/>
</dbReference>
<gene>
    <name evidence="3" type="ORF">HXK26_00095</name>
</gene>
<feature type="transmembrane region" description="Helical" evidence="1">
    <location>
        <begin position="172"/>
        <end position="190"/>
    </location>
</feature>
<dbReference type="SUPFAM" id="SSF48317">
    <property type="entry name" value="Acid phosphatase/Vanadium-dependent haloperoxidase"/>
    <property type="match status" value="1"/>
</dbReference>
<evidence type="ECO:0000313" key="4">
    <source>
        <dbReference type="Proteomes" id="UP000698335"/>
    </source>
</evidence>
<feature type="transmembrane region" description="Helical" evidence="1">
    <location>
        <begin position="133"/>
        <end position="152"/>
    </location>
</feature>
<name>A0A930YSN9_9ACTN</name>
<evidence type="ECO:0000256" key="1">
    <source>
        <dbReference type="SAM" id="Phobius"/>
    </source>
</evidence>
<reference evidence="3" key="1">
    <citation type="submission" date="2020-04" db="EMBL/GenBank/DDBJ databases">
        <title>Deep metagenomics examines the oral microbiome during advanced dental caries in children, revealing novel taxa and co-occurrences with host molecules.</title>
        <authorList>
            <person name="Baker J.L."/>
            <person name="Morton J.T."/>
            <person name="Dinis M."/>
            <person name="Alvarez R."/>
            <person name="Tran N.C."/>
            <person name="Knight R."/>
            <person name="Edlund A."/>
        </authorList>
    </citation>
    <scope>NUCLEOTIDE SEQUENCE</scope>
    <source>
        <strain evidence="3">JCVI_38_bin.5</strain>
    </source>
</reference>
<comment type="caution">
    <text evidence="3">The sequence shown here is derived from an EMBL/GenBank/DDBJ whole genome shotgun (WGS) entry which is preliminary data.</text>
</comment>
<dbReference type="InterPro" id="IPR000326">
    <property type="entry name" value="PAP2/HPO"/>
</dbReference>
<dbReference type="EMBL" id="JABZGW010000001">
    <property type="protein sequence ID" value="MBF4807097.1"/>
    <property type="molecule type" value="Genomic_DNA"/>
</dbReference>
<feature type="transmembrane region" description="Helical" evidence="1">
    <location>
        <begin position="105"/>
        <end position="126"/>
    </location>
</feature>
<dbReference type="PANTHER" id="PTHR14969">
    <property type="entry name" value="SPHINGOSINE-1-PHOSPHATE PHOSPHOHYDROLASE"/>
    <property type="match status" value="1"/>
</dbReference>
<feature type="domain" description="Phosphatidic acid phosphatase type 2/haloperoxidase" evidence="2">
    <location>
        <begin position="130"/>
        <end position="243"/>
    </location>
</feature>
<protein>
    <submittedName>
        <fullName evidence="3">Phosphatase PAP2 family protein</fullName>
    </submittedName>
</protein>
<organism evidence="3 4">
    <name type="scientific">Lancefieldella rimae</name>
    <dbReference type="NCBI Taxonomy" id="1383"/>
    <lineage>
        <taxon>Bacteria</taxon>
        <taxon>Bacillati</taxon>
        <taxon>Actinomycetota</taxon>
        <taxon>Coriobacteriia</taxon>
        <taxon>Coriobacteriales</taxon>
        <taxon>Atopobiaceae</taxon>
        <taxon>Lancefieldella</taxon>
    </lineage>
</organism>
<keyword evidence="1" id="KW-0812">Transmembrane</keyword>
<dbReference type="PANTHER" id="PTHR14969:SF13">
    <property type="entry name" value="AT30094P"/>
    <property type="match status" value="1"/>
</dbReference>
<evidence type="ECO:0000259" key="2">
    <source>
        <dbReference type="SMART" id="SM00014"/>
    </source>
</evidence>
<dbReference type="Pfam" id="PF01569">
    <property type="entry name" value="PAP2"/>
    <property type="match status" value="1"/>
</dbReference>
<feature type="transmembrane region" description="Helical" evidence="1">
    <location>
        <begin position="232"/>
        <end position="251"/>
    </location>
</feature>
<sequence length="260" mass="28642">MSGRTDTHISQDAFSSEGDKTQDLSVLATADSEKTGQLKGIRRHIILSKLRASLSVGILVLAATVFVLLLIDVTAGDVIGLDRFAYRLIVVHLRTPWLTGIMEGFSGLASPVTVIVMLIVVAAFAPGPNVGRLASINLASALAVDLIFKAIVQRPRPDGFRLVVETGYSFPSGHSMFSMAFYGFLIWLVWHYEKDRLQRWLFCFSFAFIIVMIGISRIYLGVHYASDVLGGYSLALVWLVLFTKLMVPALIRQPKEPPVD</sequence>
<accession>A0A930YSN9</accession>
<dbReference type="Gene3D" id="1.20.144.10">
    <property type="entry name" value="Phosphatidic acid phosphatase type 2/haloperoxidase"/>
    <property type="match status" value="1"/>
</dbReference>
<proteinExistence type="predicted"/>
<feature type="transmembrane region" description="Helical" evidence="1">
    <location>
        <begin position="52"/>
        <end position="71"/>
    </location>
</feature>
<feature type="transmembrane region" description="Helical" evidence="1">
    <location>
        <begin position="202"/>
        <end position="220"/>
    </location>
</feature>
<keyword evidence="1" id="KW-0472">Membrane</keyword>
<dbReference type="AlphaFoldDB" id="A0A930YSN9"/>
<evidence type="ECO:0000313" key="3">
    <source>
        <dbReference type="EMBL" id="MBF4807097.1"/>
    </source>
</evidence>
<dbReference type="InterPro" id="IPR036938">
    <property type="entry name" value="PAP2/HPO_sf"/>
</dbReference>
<keyword evidence="1" id="KW-1133">Transmembrane helix</keyword>
<dbReference type="SMART" id="SM00014">
    <property type="entry name" value="acidPPc"/>
    <property type="match status" value="1"/>
</dbReference>